<dbReference type="SMART" id="SM00422">
    <property type="entry name" value="HTH_MERR"/>
    <property type="match status" value="1"/>
</dbReference>
<name>A0A3N9TJD2_9VIBR</name>
<keyword evidence="3" id="KW-0238">DNA-binding</keyword>
<protein>
    <submittedName>
        <fullName evidence="6">MerR family transcriptional regulator</fullName>
    </submittedName>
</protein>
<evidence type="ECO:0000313" key="7">
    <source>
        <dbReference type="Proteomes" id="UP000281112"/>
    </source>
</evidence>
<proteinExistence type="predicted"/>
<dbReference type="PANTHER" id="PTHR30204">
    <property type="entry name" value="REDOX-CYCLING DRUG-SENSING TRANSCRIPTIONAL ACTIVATOR SOXR"/>
    <property type="match status" value="1"/>
</dbReference>
<dbReference type="PANTHER" id="PTHR30204:SF69">
    <property type="entry name" value="MERR-FAMILY TRANSCRIPTIONAL REGULATOR"/>
    <property type="match status" value="1"/>
</dbReference>
<keyword evidence="7" id="KW-1185">Reference proteome</keyword>
<dbReference type="Pfam" id="PF13411">
    <property type="entry name" value="MerR_1"/>
    <property type="match status" value="1"/>
</dbReference>
<accession>A0A3N9TJD2</accession>
<dbReference type="GO" id="GO:0003677">
    <property type="term" value="F:DNA binding"/>
    <property type="evidence" value="ECO:0007669"/>
    <property type="project" value="UniProtKB-KW"/>
</dbReference>
<keyword evidence="1" id="KW-0678">Repressor</keyword>
<dbReference type="GO" id="GO:0003700">
    <property type="term" value="F:DNA-binding transcription factor activity"/>
    <property type="evidence" value="ECO:0007669"/>
    <property type="project" value="InterPro"/>
</dbReference>
<dbReference type="RefSeq" id="WP_124936391.1">
    <property type="nucleotide sequence ID" value="NZ_RJVQ01000002.1"/>
</dbReference>
<dbReference type="CDD" id="cd01282">
    <property type="entry name" value="HTH_MerR-like_sg3"/>
    <property type="match status" value="1"/>
</dbReference>
<dbReference type="InterPro" id="IPR047057">
    <property type="entry name" value="MerR_fam"/>
</dbReference>
<dbReference type="InterPro" id="IPR009061">
    <property type="entry name" value="DNA-bd_dom_put_sf"/>
</dbReference>
<dbReference type="Gene3D" id="1.10.1660.10">
    <property type="match status" value="1"/>
</dbReference>
<evidence type="ECO:0000259" key="5">
    <source>
        <dbReference type="PROSITE" id="PS50937"/>
    </source>
</evidence>
<dbReference type="PROSITE" id="PS00552">
    <property type="entry name" value="HTH_MERR_1"/>
    <property type="match status" value="1"/>
</dbReference>
<dbReference type="InterPro" id="IPR000551">
    <property type="entry name" value="MerR-type_HTH_dom"/>
</dbReference>
<comment type="caution">
    <text evidence="6">The sequence shown here is derived from an EMBL/GenBank/DDBJ whole genome shotgun (WGS) entry which is preliminary data.</text>
</comment>
<reference evidence="6 7" key="1">
    <citation type="submission" date="2018-11" db="EMBL/GenBank/DDBJ databases">
        <title>Vibrio LJC006 sp. nov., isolated from seawater during the bloom of the enteromorpha.</title>
        <authorList>
            <person name="Liang J."/>
        </authorList>
    </citation>
    <scope>NUCLEOTIDE SEQUENCE [LARGE SCALE GENOMIC DNA]</scope>
    <source>
        <strain evidence="6 7">LJC006</strain>
    </source>
</reference>
<evidence type="ECO:0000256" key="4">
    <source>
        <dbReference type="ARBA" id="ARBA00023163"/>
    </source>
</evidence>
<organism evidence="6 7">
    <name type="scientific">Vibrio viridaestus</name>
    <dbReference type="NCBI Taxonomy" id="2487322"/>
    <lineage>
        <taxon>Bacteria</taxon>
        <taxon>Pseudomonadati</taxon>
        <taxon>Pseudomonadota</taxon>
        <taxon>Gammaproteobacteria</taxon>
        <taxon>Vibrionales</taxon>
        <taxon>Vibrionaceae</taxon>
        <taxon>Vibrio</taxon>
    </lineage>
</organism>
<evidence type="ECO:0000256" key="1">
    <source>
        <dbReference type="ARBA" id="ARBA00022491"/>
    </source>
</evidence>
<feature type="domain" description="HTH merR-type" evidence="5">
    <location>
        <begin position="1"/>
        <end position="68"/>
    </location>
</feature>
<dbReference type="EMBL" id="RJVQ01000002">
    <property type="protein sequence ID" value="RQW64271.1"/>
    <property type="molecule type" value="Genomic_DNA"/>
</dbReference>
<sequence>MKIGELSKRTGVSQRMLRYYEEFGLFRTERAANGYRIYDSSLINLVTHIKSLSSAGMKLDTIKVLLPCLRGEGSELKFVGCNEVKANLKAELDAVNLQLEELSESRNKVAKYLGELLPIEFN</sequence>
<dbReference type="OrthoDB" id="9808480at2"/>
<dbReference type="AlphaFoldDB" id="A0A3N9TJD2"/>
<keyword evidence="4" id="KW-0804">Transcription</keyword>
<evidence type="ECO:0000313" key="6">
    <source>
        <dbReference type="EMBL" id="RQW64271.1"/>
    </source>
</evidence>
<keyword evidence="2" id="KW-0805">Transcription regulation</keyword>
<evidence type="ECO:0000256" key="3">
    <source>
        <dbReference type="ARBA" id="ARBA00023125"/>
    </source>
</evidence>
<dbReference type="PRINTS" id="PR00040">
    <property type="entry name" value="HTHMERR"/>
</dbReference>
<dbReference type="Proteomes" id="UP000281112">
    <property type="component" value="Unassembled WGS sequence"/>
</dbReference>
<dbReference type="PROSITE" id="PS50937">
    <property type="entry name" value="HTH_MERR_2"/>
    <property type="match status" value="1"/>
</dbReference>
<gene>
    <name evidence="6" type="ORF">EES38_06715</name>
</gene>
<evidence type="ECO:0000256" key="2">
    <source>
        <dbReference type="ARBA" id="ARBA00023015"/>
    </source>
</evidence>
<dbReference type="SUPFAM" id="SSF46955">
    <property type="entry name" value="Putative DNA-binding domain"/>
    <property type="match status" value="1"/>
</dbReference>